<organism evidence="2 3">
    <name type="scientific">Apibacter adventoris</name>
    <dbReference type="NCBI Taxonomy" id="1679466"/>
    <lineage>
        <taxon>Bacteria</taxon>
        <taxon>Pseudomonadati</taxon>
        <taxon>Bacteroidota</taxon>
        <taxon>Flavobacteriia</taxon>
        <taxon>Flavobacteriales</taxon>
        <taxon>Weeksellaceae</taxon>
        <taxon>Apibacter</taxon>
    </lineage>
</organism>
<dbReference type="OrthoDB" id="704821at2"/>
<accession>A0A2S8A7P4</accession>
<dbReference type="Gene3D" id="2.160.20.120">
    <property type="match status" value="1"/>
</dbReference>
<comment type="caution">
    <text evidence="2">The sequence shown here is derived from an EMBL/GenBank/DDBJ whole genome shotgun (WGS) entry which is preliminary data.</text>
</comment>
<dbReference type="EMBL" id="PSZM01000046">
    <property type="protein sequence ID" value="PQL90550.1"/>
    <property type="molecule type" value="Genomic_DNA"/>
</dbReference>
<protein>
    <submittedName>
        <fullName evidence="2">DUF2807 domain-containing protein</fullName>
    </submittedName>
</protein>
<keyword evidence="3" id="KW-1185">Reference proteome</keyword>
<evidence type="ECO:0000313" key="3">
    <source>
        <dbReference type="Proteomes" id="UP000238042"/>
    </source>
</evidence>
<evidence type="ECO:0000259" key="1">
    <source>
        <dbReference type="Pfam" id="PF10988"/>
    </source>
</evidence>
<proteinExistence type="predicted"/>
<gene>
    <name evidence="2" type="ORF">C4S77_11755</name>
</gene>
<evidence type="ECO:0000313" key="2">
    <source>
        <dbReference type="EMBL" id="PQL90550.1"/>
    </source>
</evidence>
<feature type="domain" description="Putative auto-transporter adhesin head GIN" evidence="1">
    <location>
        <begin position="29"/>
        <end position="208"/>
    </location>
</feature>
<reference evidence="2 3" key="1">
    <citation type="submission" date="2018-02" db="EMBL/GenBank/DDBJ databases">
        <title>Genome sequences of Apibacter spp., gut symbionts of Asian honey bees.</title>
        <authorList>
            <person name="Kwong W.K."/>
            <person name="Steele M.I."/>
            <person name="Moran N.A."/>
        </authorList>
    </citation>
    <scope>NUCLEOTIDE SEQUENCE [LARGE SCALE GENOMIC DNA]</scope>
    <source>
        <strain evidence="3">wkB301</strain>
    </source>
</reference>
<dbReference type="AlphaFoldDB" id="A0A2S8A7P4"/>
<name>A0A2S8A7P4_9FLAO</name>
<dbReference type="Pfam" id="PF10988">
    <property type="entry name" value="DUF2807"/>
    <property type="match status" value="1"/>
</dbReference>
<dbReference type="Proteomes" id="UP000238042">
    <property type="component" value="Unassembled WGS sequence"/>
</dbReference>
<dbReference type="InterPro" id="IPR021255">
    <property type="entry name" value="DUF2807"/>
</dbReference>
<sequence length="224" mass="24507">MKKISLALAFFIGCSYMFCQLAIEKNVGDFTTLRVFDKIPVELISSSECKVEIRGTKNGDVQVINKNGELKIRMTTLKLLAGDNVKVKVYYKQLKDIQASEGAVIKSNDRIEEGSLSLNVKEGAKIELEIEVQRLKANINTGGEIYLTGESKEQDIVITSGGNYYSKDLDTQKTMIAINAGGNAEVNVSETLEAKTRAGGVIDVYGRPKHVNKKTLAGGKININ</sequence>
<dbReference type="RefSeq" id="WP_105247701.1">
    <property type="nucleotide sequence ID" value="NZ_PSZM01000046.1"/>
</dbReference>